<dbReference type="HAMAP" id="MF_01925">
    <property type="entry name" value="P5C_reductase"/>
    <property type="match status" value="1"/>
</dbReference>
<keyword evidence="16" id="KW-1185">Reference proteome</keyword>
<dbReference type="EMBL" id="SUMG01000001">
    <property type="protein sequence ID" value="NBG86933.1"/>
    <property type="molecule type" value="Genomic_DNA"/>
</dbReference>
<proteinExistence type="inferred from homology"/>
<dbReference type="NCBIfam" id="TIGR00112">
    <property type="entry name" value="proC"/>
    <property type="match status" value="1"/>
</dbReference>
<evidence type="ECO:0000256" key="2">
    <source>
        <dbReference type="ARBA" id="ARBA00005525"/>
    </source>
</evidence>
<dbReference type="PANTHER" id="PTHR11645:SF0">
    <property type="entry name" value="PYRROLINE-5-CARBOXYLATE REDUCTASE 3"/>
    <property type="match status" value="1"/>
</dbReference>
<dbReference type="PANTHER" id="PTHR11645">
    <property type="entry name" value="PYRROLINE-5-CARBOXYLATE REDUCTASE"/>
    <property type="match status" value="1"/>
</dbReference>
<dbReference type="InterPro" id="IPR000304">
    <property type="entry name" value="Pyrroline-COOH_reductase"/>
</dbReference>
<comment type="catalytic activity">
    <reaction evidence="9">
        <text>L-proline + NAD(+) = (S)-1-pyrroline-5-carboxylate + NADH + 2 H(+)</text>
        <dbReference type="Rhea" id="RHEA:14105"/>
        <dbReference type="ChEBI" id="CHEBI:15378"/>
        <dbReference type="ChEBI" id="CHEBI:17388"/>
        <dbReference type="ChEBI" id="CHEBI:57540"/>
        <dbReference type="ChEBI" id="CHEBI:57945"/>
        <dbReference type="ChEBI" id="CHEBI:60039"/>
        <dbReference type="EC" id="1.5.1.2"/>
    </reaction>
</comment>
<comment type="function">
    <text evidence="8 9">Catalyzes the reduction of 1-pyrroline-5-carboxylate (PCA) to L-proline.</text>
</comment>
<reference evidence="15 16" key="1">
    <citation type="submission" date="2019-04" db="EMBL/GenBank/DDBJ databases">
        <title>Isachenkonia alkalipeptolytica gen. nov. sp. nov. a new anaerobic, alkiliphilic organothrophic bacterium capable to reduce synthesized ferrihydrite isolated from a soda lake.</title>
        <authorList>
            <person name="Toshchakov S.V."/>
            <person name="Zavarzina D.G."/>
            <person name="Zhilina T.N."/>
            <person name="Kostrikina N.A."/>
            <person name="Kublanov I.V."/>
        </authorList>
    </citation>
    <scope>NUCLEOTIDE SEQUENCE [LARGE SCALE GENOMIC DNA]</scope>
    <source>
        <strain evidence="15 16">Z-1701</strain>
    </source>
</reference>
<keyword evidence="6 9" id="KW-0521">NADP</keyword>
<comment type="pathway">
    <text evidence="9 12">Amino-acid biosynthesis; L-proline biosynthesis; L-proline from L-glutamate 5-semialdehyde: step 1/1.</text>
</comment>
<dbReference type="GO" id="GO:0004735">
    <property type="term" value="F:pyrroline-5-carboxylate reductase activity"/>
    <property type="evidence" value="ECO:0007669"/>
    <property type="project" value="UniProtKB-UniRule"/>
</dbReference>
<dbReference type="FunFam" id="1.10.3730.10:FF:000001">
    <property type="entry name" value="Pyrroline-5-carboxylate reductase"/>
    <property type="match status" value="1"/>
</dbReference>
<accession>A0AA43XHC3</accession>
<dbReference type="SUPFAM" id="SSF51735">
    <property type="entry name" value="NAD(P)-binding Rossmann-fold domains"/>
    <property type="match status" value="1"/>
</dbReference>
<feature type="binding site" evidence="11">
    <location>
        <begin position="76"/>
        <end position="79"/>
    </location>
    <ligand>
        <name>NADP(+)</name>
        <dbReference type="ChEBI" id="CHEBI:58349"/>
    </ligand>
</feature>
<dbReference type="Pfam" id="PF14748">
    <property type="entry name" value="P5CR_dimer"/>
    <property type="match status" value="1"/>
</dbReference>
<evidence type="ECO:0000313" key="16">
    <source>
        <dbReference type="Proteomes" id="UP000449710"/>
    </source>
</evidence>
<evidence type="ECO:0000256" key="12">
    <source>
        <dbReference type="RuleBase" id="RU003903"/>
    </source>
</evidence>
<evidence type="ECO:0000259" key="13">
    <source>
        <dbReference type="Pfam" id="PF03807"/>
    </source>
</evidence>
<dbReference type="InterPro" id="IPR008927">
    <property type="entry name" value="6-PGluconate_DH-like_C_sf"/>
</dbReference>
<protein>
    <recommendedName>
        <fullName evidence="9 10">Pyrroline-5-carboxylate reductase</fullName>
        <shortName evidence="9">P5C reductase</shortName>
        <shortName evidence="9">P5CR</shortName>
        <ecNumber evidence="9 10">1.5.1.2</ecNumber>
    </recommendedName>
    <alternativeName>
        <fullName evidence="9">PCA reductase</fullName>
    </alternativeName>
</protein>
<feature type="domain" description="Pyrroline-5-carboxylate reductase catalytic N-terminal" evidence="13">
    <location>
        <begin position="10"/>
        <end position="105"/>
    </location>
</feature>
<organism evidence="15 16">
    <name type="scientific">Isachenkonia alkalipeptolytica</name>
    <dbReference type="NCBI Taxonomy" id="2565777"/>
    <lineage>
        <taxon>Bacteria</taxon>
        <taxon>Bacillati</taxon>
        <taxon>Bacillota</taxon>
        <taxon>Clostridia</taxon>
        <taxon>Eubacteriales</taxon>
        <taxon>Clostridiaceae</taxon>
        <taxon>Isachenkonia</taxon>
    </lineage>
</organism>
<evidence type="ECO:0000256" key="5">
    <source>
        <dbReference type="ARBA" id="ARBA00022650"/>
    </source>
</evidence>
<dbReference type="RefSeq" id="WP_160718241.1">
    <property type="nucleotide sequence ID" value="NZ_SUMG01000001.1"/>
</dbReference>
<evidence type="ECO:0000256" key="10">
    <source>
        <dbReference type="NCBIfam" id="TIGR00112"/>
    </source>
</evidence>
<evidence type="ECO:0000256" key="1">
    <source>
        <dbReference type="ARBA" id="ARBA00004496"/>
    </source>
</evidence>
<comment type="catalytic activity">
    <reaction evidence="9 12">
        <text>L-proline + NADP(+) = (S)-1-pyrroline-5-carboxylate + NADPH + 2 H(+)</text>
        <dbReference type="Rhea" id="RHEA:14109"/>
        <dbReference type="ChEBI" id="CHEBI:15378"/>
        <dbReference type="ChEBI" id="CHEBI:17388"/>
        <dbReference type="ChEBI" id="CHEBI:57783"/>
        <dbReference type="ChEBI" id="CHEBI:58349"/>
        <dbReference type="ChEBI" id="CHEBI:60039"/>
        <dbReference type="EC" id="1.5.1.2"/>
    </reaction>
</comment>
<comment type="caution">
    <text evidence="15">The sequence shown here is derived from an EMBL/GenBank/DDBJ whole genome shotgun (WGS) entry which is preliminary data.</text>
</comment>
<dbReference type="EC" id="1.5.1.2" evidence="9 10"/>
<comment type="subcellular location">
    <subcellularLocation>
        <location evidence="1 9">Cytoplasm</location>
    </subcellularLocation>
</comment>
<dbReference type="InterPro" id="IPR053790">
    <property type="entry name" value="P5CR-like_CS"/>
</dbReference>
<gene>
    <name evidence="9 15" type="primary">proC</name>
    <name evidence="15" type="ORF">ISALK_00320</name>
</gene>
<dbReference type="GO" id="GO:0005737">
    <property type="term" value="C:cytoplasm"/>
    <property type="evidence" value="ECO:0007669"/>
    <property type="project" value="UniProtKB-SubCell"/>
</dbReference>
<sequence length="275" mass="29954">MEEKVLKKKKIGWVGGGNMAYAMVSGILQVDPGLRKNLMVSDPNEDKRWTFEKDFNVQATQSNKAVIEHSDILILAVKPHKCGEVLNEIKALEKEELLVVSIAAGVSLEYLQEHLGPKGKIVRTMPNTPVLVQAGMTLITPNANVEPRELIEVRAIFESIGKVDEIEEKFLDAVAAISASGPAYVYMFIEALGDGGVLKGLPRKQSYEIAAQAVLGAAKMILETGKHPGDLKDMVCSPGGMTIEAVYALERNHFRASIIEAVEICTDKSKKLVEG</sequence>
<dbReference type="InterPro" id="IPR036291">
    <property type="entry name" value="NAD(P)-bd_dom_sf"/>
</dbReference>
<name>A0AA43XHC3_9CLOT</name>
<evidence type="ECO:0000256" key="8">
    <source>
        <dbReference type="ARBA" id="ARBA00058118"/>
    </source>
</evidence>
<dbReference type="AlphaFoldDB" id="A0AA43XHC3"/>
<feature type="binding site" evidence="11">
    <location>
        <position position="63"/>
    </location>
    <ligand>
        <name>NADPH</name>
        <dbReference type="ChEBI" id="CHEBI:57783"/>
    </ligand>
</feature>
<keyword evidence="4 9" id="KW-0028">Amino-acid biosynthesis</keyword>
<keyword evidence="7 9" id="KW-0560">Oxidoreductase</keyword>
<feature type="domain" description="Pyrroline-5-carboxylate reductase dimerisation" evidence="14">
    <location>
        <begin position="168"/>
        <end position="272"/>
    </location>
</feature>
<dbReference type="Gene3D" id="1.10.3730.10">
    <property type="entry name" value="ProC C-terminal domain-like"/>
    <property type="match status" value="1"/>
</dbReference>
<dbReference type="PIRSF" id="PIRSF000193">
    <property type="entry name" value="Pyrrol-5-carb_rd"/>
    <property type="match status" value="1"/>
</dbReference>
<dbReference type="PROSITE" id="PS00521">
    <property type="entry name" value="P5CR"/>
    <property type="match status" value="1"/>
</dbReference>
<dbReference type="GO" id="GO:0055129">
    <property type="term" value="P:L-proline biosynthetic process"/>
    <property type="evidence" value="ECO:0007669"/>
    <property type="project" value="UniProtKB-UniRule"/>
</dbReference>
<keyword evidence="5 9" id="KW-0641">Proline biosynthesis</keyword>
<dbReference type="Gene3D" id="3.40.50.720">
    <property type="entry name" value="NAD(P)-binding Rossmann-like Domain"/>
    <property type="match status" value="1"/>
</dbReference>
<comment type="similarity">
    <text evidence="2 9 12">Belongs to the pyrroline-5-carboxylate reductase family.</text>
</comment>
<evidence type="ECO:0000256" key="11">
    <source>
        <dbReference type="PIRSR" id="PIRSR000193-1"/>
    </source>
</evidence>
<dbReference type="SUPFAM" id="SSF48179">
    <property type="entry name" value="6-phosphogluconate dehydrogenase C-terminal domain-like"/>
    <property type="match status" value="1"/>
</dbReference>
<evidence type="ECO:0000256" key="3">
    <source>
        <dbReference type="ARBA" id="ARBA00022490"/>
    </source>
</evidence>
<evidence type="ECO:0000256" key="4">
    <source>
        <dbReference type="ARBA" id="ARBA00022605"/>
    </source>
</evidence>
<evidence type="ECO:0000313" key="15">
    <source>
        <dbReference type="EMBL" id="NBG86933.1"/>
    </source>
</evidence>
<keyword evidence="3 9" id="KW-0963">Cytoplasm</keyword>
<dbReference type="FunFam" id="3.40.50.720:FF:000190">
    <property type="entry name" value="Pyrroline-5-carboxylate reductase"/>
    <property type="match status" value="1"/>
</dbReference>
<evidence type="ECO:0000256" key="7">
    <source>
        <dbReference type="ARBA" id="ARBA00023002"/>
    </source>
</evidence>
<dbReference type="InterPro" id="IPR029036">
    <property type="entry name" value="P5CR_dimer"/>
</dbReference>
<evidence type="ECO:0000256" key="6">
    <source>
        <dbReference type="ARBA" id="ARBA00022857"/>
    </source>
</evidence>
<dbReference type="Pfam" id="PF03807">
    <property type="entry name" value="F420_oxidored"/>
    <property type="match status" value="1"/>
</dbReference>
<evidence type="ECO:0000259" key="14">
    <source>
        <dbReference type="Pfam" id="PF14748"/>
    </source>
</evidence>
<evidence type="ECO:0000256" key="9">
    <source>
        <dbReference type="HAMAP-Rule" id="MF_01925"/>
    </source>
</evidence>
<dbReference type="InterPro" id="IPR028939">
    <property type="entry name" value="P5C_Rdtase_cat_N"/>
</dbReference>
<dbReference type="Proteomes" id="UP000449710">
    <property type="component" value="Unassembled WGS sequence"/>
</dbReference>